<keyword evidence="9" id="KW-0255">Endonuclease</keyword>
<dbReference type="InterPro" id="IPR023538">
    <property type="entry name" value="RNP1"/>
</dbReference>
<name>A0A1I7VDY2_LOALO</name>
<dbReference type="GO" id="GO:0005634">
    <property type="term" value="C:nucleus"/>
    <property type="evidence" value="ECO:0007669"/>
    <property type="project" value="UniProtKB-SubCell"/>
</dbReference>
<feature type="compositionally biased region" description="Acidic residues" evidence="16">
    <location>
        <begin position="118"/>
        <end position="130"/>
    </location>
</feature>
<feature type="compositionally biased region" description="Polar residues" evidence="16">
    <location>
        <begin position="210"/>
        <end position="227"/>
    </location>
</feature>
<keyword evidence="18" id="KW-1185">Reference proteome</keyword>
<evidence type="ECO:0000256" key="2">
    <source>
        <dbReference type="ARBA" id="ARBA00004123"/>
    </source>
</evidence>
<dbReference type="Pfam" id="PF00642">
    <property type="entry name" value="zf-CCCH"/>
    <property type="match status" value="1"/>
</dbReference>
<comment type="similarity">
    <text evidence="3">Belongs to the eukaryotic/archaeal RNase P protein component 1 family.</text>
</comment>
<keyword evidence="7" id="KW-0540">Nuclease</keyword>
<evidence type="ECO:0000256" key="1">
    <source>
        <dbReference type="ARBA" id="ARBA00002435"/>
    </source>
</evidence>
<dbReference type="SUPFAM" id="SSF90229">
    <property type="entry name" value="CCCH zinc finger"/>
    <property type="match status" value="1"/>
</dbReference>
<evidence type="ECO:0000256" key="4">
    <source>
        <dbReference type="ARBA" id="ARBA00016225"/>
    </source>
</evidence>
<evidence type="ECO:0000256" key="16">
    <source>
        <dbReference type="SAM" id="MobiDB-lite"/>
    </source>
</evidence>
<feature type="compositionally biased region" description="Acidic residues" evidence="16">
    <location>
        <begin position="40"/>
        <end position="60"/>
    </location>
</feature>
<dbReference type="HAMAP" id="MF_00754">
    <property type="entry name" value="RNase_P_1"/>
    <property type="match status" value="1"/>
</dbReference>
<evidence type="ECO:0000256" key="13">
    <source>
        <dbReference type="ARBA" id="ARBA00046486"/>
    </source>
</evidence>
<keyword evidence="8 14" id="KW-0479">Metal-binding</keyword>
<organism evidence="18 19">
    <name type="scientific">Loa loa</name>
    <name type="common">Eye worm</name>
    <name type="synonym">Filaria loa</name>
    <dbReference type="NCBI Taxonomy" id="7209"/>
    <lineage>
        <taxon>Eukaryota</taxon>
        <taxon>Metazoa</taxon>
        <taxon>Ecdysozoa</taxon>
        <taxon>Nematoda</taxon>
        <taxon>Chromadorea</taxon>
        <taxon>Rhabditida</taxon>
        <taxon>Spirurina</taxon>
        <taxon>Spiruromorpha</taxon>
        <taxon>Filarioidea</taxon>
        <taxon>Onchocercidae</taxon>
        <taxon>Loa</taxon>
    </lineage>
</organism>
<dbReference type="GO" id="GO:0000172">
    <property type="term" value="C:ribonuclease MRP complex"/>
    <property type="evidence" value="ECO:0007669"/>
    <property type="project" value="InterPro"/>
</dbReference>
<dbReference type="SUPFAM" id="SSF101744">
    <property type="entry name" value="Rof/RNase P subunit-like"/>
    <property type="match status" value="1"/>
</dbReference>
<protein>
    <recommendedName>
        <fullName evidence="4">Ribonuclease P protein subunit p29</fullName>
    </recommendedName>
</protein>
<feature type="region of interest" description="Disordered" evidence="16">
    <location>
        <begin position="1"/>
        <end position="82"/>
    </location>
</feature>
<evidence type="ECO:0000256" key="8">
    <source>
        <dbReference type="ARBA" id="ARBA00022723"/>
    </source>
</evidence>
<dbReference type="PROSITE" id="PS50103">
    <property type="entry name" value="ZF_C3H1"/>
    <property type="match status" value="1"/>
</dbReference>
<sequence>MDGVDISSSSESGDENTLKAKSNPNGRELWSSGSNLAMESDIDAELDYDEENGDNEEMERVEEQSEVSVVRNGVSDDTDRNEYDGEFVKQIAVSVGVHHIGNRTDEVAVNTGKKVEGELSEEGEIDDLEEGELKSDEDSITGSINSNEKSTRRSVDRNRGKLLEHSPHRSWRDDPASVGICKFYLRGTCTWGPDCKYLHMKEPRLDGSVPVQSSSNESTHSQRSNINKARRSRSRECKLGISAFTVYPSSSTSNENEGSNGDETAWEKGLRQARELMIKASKKREEEPDFDRKRLVLAPSGDMDRPRTTDEESDDSRGHRKIHRTSRSPLYRGIVRGSNGFMLHTHVDIPCPKLRKYDNLVKPDNINESHHFELERRGVCERKELVKPRKIPSLIDTMLEGRRFEFSKRYDYGRDESSRLPPKDLGPQVLYPNGRPTSRRHGPPPRREVSPNGHYRISRRGSPFRSPRSPLSRTPRDSRSPSLRRSLSPQEKRHGSSLLVDKREANRKRNSICAVGGLLSAGDQIHDPWERSHKKGRSKDRELISLTLGAELQKTRRISDNKKQICRQDTVSSASSVSRRSASAGSSVTSRSRSHSRASSGSRHQSTFRFSLVSAVASRNLIDDDGSLRATDLSSFRIPKKKRSSPVQSVHRSNTVALRSCVRSFERTSNQNKRYSSSNPLKRPSLSPSFRPGIAQRGIKRVKGVTGRTDKAHKRNVLLARKDDMSSDESSSSTSGSSSSSSDDAEPAAYRLKKKVDDGLPTEGIPLSPEVAAEDVSSDEDENASDTSVREPIAQQSKKISSIENSRPTSKKAIAEYNESRIDDDDYMDNEAEKEERRAELLRQLKCVEEAIARKRSRPEQCFNLSSVFGFEPPYLRYNLVIGFQIREMNAKASTSFEQVNPHKIFILERRIKKEIKIHRQPMENFMRRVLKSDMKNLKYSQFEPLYELWCDYFSSLVDGSDGQWDARVLKADYHGCLLMVAEATNPAQAGICGIVTRETRQTFMLITKENRLLTIPKQDTVFHFALEGKIYILFGNAFRFQPSLRAKKILRSRSSIPFFLK</sequence>
<dbReference type="GO" id="GO:0030677">
    <property type="term" value="C:ribonuclease P complex"/>
    <property type="evidence" value="ECO:0007669"/>
    <property type="project" value="InterPro"/>
</dbReference>
<dbReference type="InterPro" id="IPR036855">
    <property type="entry name" value="Znf_CCCH_sf"/>
</dbReference>
<feature type="compositionally biased region" description="Polar residues" evidence="16">
    <location>
        <begin position="1"/>
        <end position="11"/>
    </location>
</feature>
<feature type="compositionally biased region" description="Polar residues" evidence="16">
    <location>
        <begin position="794"/>
        <end position="808"/>
    </location>
</feature>
<dbReference type="AlphaFoldDB" id="A0A1I7VDY2"/>
<keyword evidence="10 14" id="KW-0863">Zinc-finger</keyword>
<evidence type="ECO:0000256" key="6">
    <source>
        <dbReference type="ARBA" id="ARBA00022694"/>
    </source>
</evidence>
<feature type="compositionally biased region" description="Low complexity" evidence="16">
    <location>
        <begin position="570"/>
        <end position="604"/>
    </location>
</feature>
<dbReference type="GO" id="GO:0006364">
    <property type="term" value="P:rRNA processing"/>
    <property type="evidence" value="ECO:0007669"/>
    <property type="project" value="TreeGrafter"/>
</dbReference>
<feature type="compositionally biased region" description="Basic and acidic residues" evidence="16">
    <location>
        <begin position="149"/>
        <end position="173"/>
    </location>
</feature>
<evidence type="ECO:0000256" key="5">
    <source>
        <dbReference type="ARBA" id="ARBA00022490"/>
    </source>
</evidence>
<keyword evidence="5" id="KW-0963">Cytoplasm</keyword>
<dbReference type="PANTHER" id="PTHR13348">
    <property type="entry name" value="RIBONUCLEASE P SUBUNIT P29"/>
    <property type="match status" value="1"/>
</dbReference>
<dbReference type="WBParaSite" id="EN70_1491">
    <property type="protein sequence ID" value="EN70_1491"/>
    <property type="gene ID" value="EN70_1491"/>
</dbReference>
<keyword evidence="6" id="KW-0819">tRNA processing</keyword>
<evidence type="ECO:0000256" key="15">
    <source>
        <dbReference type="SAM" id="Coils"/>
    </source>
</evidence>
<feature type="compositionally biased region" description="Polar residues" evidence="16">
    <location>
        <begin position="667"/>
        <end position="680"/>
    </location>
</feature>
<dbReference type="GO" id="GO:0008270">
    <property type="term" value="F:zinc ion binding"/>
    <property type="evidence" value="ECO:0007669"/>
    <property type="project" value="UniProtKB-KW"/>
</dbReference>
<dbReference type="PANTHER" id="PTHR13348:SF0">
    <property type="entry name" value="RIBONUCLEASE P PROTEIN SUBUNIT P29"/>
    <property type="match status" value="1"/>
</dbReference>
<feature type="compositionally biased region" description="Polar residues" evidence="16">
    <location>
        <begin position="19"/>
        <end position="37"/>
    </location>
</feature>
<feature type="region of interest" description="Disordered" evidence="16">
    <location>
        <begin position="413"/>
        <end position="503"/>
    </location>
</feature>
<gene>
    <name evidence="19" type="primary">LOAG_00120</name>
</gene>
<dbReference type="InterPro" id="IPR016848">
    <property type="entry name" value="RNase_P/MRP_Rpp29-subunit"/>
</dbReference>
<dbReference type="GO" id="GO:0016787">
    <property type="term" value="F:hydrolase activity"/>
    <property type="evidence" value="ECO:0007669"/>
    <property type="project" value="UniProtKB-KW"/>
</dbReference>
<keyword evidence="11" id="KW-0378">Hydrolase</keyword>
<dbReference type="Pfam" id="PF01868">
    <property type="entry name" value="RNase_P-MRP_p29"/>
    <property type="match status" value="1"/>
</dbReference>
<evidence type="ECO:0000256" key="3">
    <source>
        <dbReference type="ARBA" id="ARBA00006181"/>
    </source>
</evidence>
<feature type="compositionally biased region" description="Low complexity" evidence="16">
    <location>
        <begin position="728"/>
        <end position="742"/>
    </location>
</feature>
<keyword evidence="15" id="KW-0175">Coiled coil</keyword>
<dbReference type="STRING" id="7209.A0A1I7VDY2"/>
<evidence type="ECO:0000313" key="18">
    <source>
        <dbReference type="Proteomes" id="UP000095285"/>
    </source>
</evidence>
<evidence type="ECO:0000256" key="14">
    <source>
        <dbReference type="PROSITE-ProRule" id="PRU00723"/>
    </source>
</evidence>
<feature type="region of interest" description="Disordered" evidence="16">
    <location>
        <begin position="664"/>
        <end position="811"/>
    </location>
</feature>
<feature type="compositionally biased region" description="Basic and acidic residues" evidence="16">
    <location>
        <begin position="280"/>
        <end position="294"/>
    </location>
</feature>
<dbReference type="Gene3D" id="2.30.30.210">
    <property type="entry name" value="Ribonuclease P/MRP, subunit p29"/>
    <property type="match status" value="1"/>
</dbReference>
<feature type="compositionally biased region" description="Basic and acidic residues" evidence="16">
    <location>
        <begin position="413"/>
        <end position="422"/>
    </location>
</feature>
<feature type="region of interest" description="Disordered" evidence="16">
    <location>
        <begin position="206"/>
        <end position="234"/>
    </location>
</feature>
<keyword evidence="12 14" id="KW-0862">Zinc</keyword>
<dbReference type="InterPro" id="IPR002730">
    <property type="entry name" value="Rpp29/RNP1"/>
</dbReference>
<reference evidence="19" key="2">
    <citation type="submission" date="2016-11" db="UniProtKB">
        <authorList>
            <consortium name="WormBaseParasite"/>
        </authorList>
    </citation>
    <scope>IDENTIFICATION</scope>
</reference>
<evidence type="ECO:0000256" key="7">
    <source>
        <dbReference type="ARBA" id="ARBA00022722"/>
    </source>
</evidence>
<dbReference type="GO" id="GO:0033204">
    <property type="term" value="F:ribonuclease P RNA binding"/>
    <property type="evidence" value="ECO:0007669"/>
    <property type="project" value="InterPro"/>
</dbReference>
<feature type="compositionally biased region" description="Basic and acidic residues" evidence="16">
    <location>
        <begin position="490"/>
        <end position="503"/>
    </location>
</feature>
<reference evidence="18" key="1">
    <citation type="submission" date="2012-04" db="EMBL/GenBank/DDBJ databases">
        <title>The Genome Sequence of Loa loa.</title>
        <authorList>
            <consortium name="The Broad Institute Genome Sequencing Platform"/>
            <consortium name="Broad Institute Genome Sequencing Center for Infectious Disease"/>
            <person name="Nutman T.B."/>
            <person name="Fink D.L."/>
            <person name="Russ C."/>
            <person name="Young S."/>
            <person name="Zeng Q."/>
            <person name="Gargeya S."/>
            <person name="Alvarado L."/>
            <person name="Berlin A."/>
            <person name="Chapman S.B."/>
            <person name="Chen Z."/>
            <person name="Freedman E."/>
            <person name="Gellesch M."/>
            <person name="Goldberg J."/>
            <person name="Griggs A."/>
            <person name="Gujja S."/>
            <person name="Heilman E.R."/>
            <person name="Heiman D."/>
            <person name="Howarth C."/>
            <person name="Mehta T."/>
            <person name="Neiman D."/>
            <person name="Pearson M."/>
            <person name="Roberts A."/>
            <person name="Saif S."/>
            <person name="Shea T."/>
            <person name="Shenoy N."/>
            <person name="Sisk P."/>
            <person name="Stolte C."/>
            <person name="Sykes S."/>
            <person name="White J."/>
            <person name="Yandava C."/>
            <person name="Haas B."/>
            <person name="Henn M.R."/>
            <person name="Nusbaum C."/>
            <person name="Birren B."/>
        </authorList>
    </citation>
    <scope>NUCLEOTIDE SEQUENCE [LARGE SCALE GENOMIC DNA]</scope>
</reference>
<dbReference type="Proteomes" id="UP000095285">
    <property type="component" value="Unassembled WGS sequence"/>
</dbReference>
<feature type="coiled-coil region" evidence="15">
    <location>
        <begin position="831"/>
        <end position="858"/>
    </location>
</feature>
<feature type="region of interest" description="Disordered" evidence="16">
    <location>
        <begin position="280"/>
        <end position="328"/>
    </location>
</feature>
<feature type="region of interest" description="Disordered" evidence="16">
    <location>
        <begin position="559"/>
        <end position="604"/>
    </location>
</feature>
<evidence type="ECO:0000256" key="12">
    <source>
        <dbReference type="ARBA" id="ARBA00022833"/>
    </source>
</evidence>
<dbReference type="Gene3D" id="4.10.1000.10">
    <property type="entry name" value="Zinc finger, CCCH-type"/>
    <property type="match status" value="1"/>
</dbReference>
<feature type="domain" description="C3H1-type" evidence="17">
    <location>
        <begin position="175"/>
        <end position="202"/>
    </location>
</feature>
<dbReference type="InterPro" id="IPR000571">
    <property type="entry name" value="Znf_CCCH"/>
</dbReference>
<dbReference type="OrthoDB" id="10072532at2759"/>
<feature type="compositionally biased region" description="Low complexity" evidence="16">
    <location>
        <begin position="480"/>
        <end position="489"/>
    </location>
</feature>
<evidence type="ECO:0000256" key="11">
    <source>
        <dbReference type="ARBA" id="ARBA00022801"/>
    </source>
</evidence>
<evidence type="ECO:0000256" key="10">
    <source>
        <dbReference type="ARBA" id="ARBA00022771"/>
    </source>
</evidence>
<accession>A0A1I7VDY2</accession>
<dbReference type="SMART" id="SM00538">
    <property type="entry name" value="POP4"/>
    <property type="match status" value="1"/>
</dbReference>
<comment type="subunit">
    <text evidence="13">Component of nuclear RNase P and RNase MRP ribonucleoproteins. RNase P consists of a catalytic RNA moiety and 10 different protein chains; POP1, POP4, POP5, POP7, RPP14, RPP21, RPP25, RPP30, RPP38 and RPP40. Within the RNase P complex, POP1, POP7 and RPP25 form the 'finger' subcomplex, POP5, RPP14, RPP40 and homodimeric RPP30 form the 'palm' subcomplex, and RPP21, POP4 and RPP38 form the 'wrist' subcomplex. All subunits of the RNase P complex interact with the catalytic RNA. Several subunits of RNase P are also part of the RNase MRP complex. RNase MRP consists of a catalytic RNA moiety and about 8 protein subunits; POP1, POP7, RPP25, RPP30, RPP38, RPP40 and possibly also POP4 and POP5.</text>
</comment>
<feature type="zinc finger region" description="C3H1-type" evidence="14">
    <location>
        <begin position="175"/>
        <end position="202"/>
    </location>
</feature>
<dbReference type="GO" id="GO:0004519">
    <property type="term" value="F:endonuclease activity"/>
    <property type="evidence" value="ECO:0007669"/>
    <property type="project" value="UniProtKB-KW"/>
</dbReference>
<feature type="compositionally biased region" description="Low complexity" evidence="16">
    <location>
        <begin position="460"/>
        <end position="473"/>
    </location>
</feature>
<feature type="region of interest" description="Disordered" evidence="16">
    <location>
        <begin position="108"/>
        <end position="173"/>
    </location>
</feature>
<proteinExistence type="inferred from homology"/>
<dbReference type="InterPro" id="IPR023534">
    <property type="entry name" value="Rof/RNase_P-like"/>
</dbReference>
<comment type="subcellular location">
    <subcellularLocation>
        <location evidence="2">Nucleus</location>
    </subcellularLocation>
</comment>
<comment type="function">
    <text evidence="1">Component of ribonuclease P, a ribonucleoprotein complex that generates mature tRNA molecules by cleaving their 5'-ends.</text>
</comment>
<evidence type="ECO:0000259" key="17">
    <source>
        <dbReference type="PROSITE" id="PS50103"/>
    </source>
</evidence>
<dbReference type="InterPro" id="IPR036980">
    <property type="entry name" value="RNase_P/MRP_Rpp29_sf"/>
</dbReference>
<evidence type="ECO:0000313" key="19">
    <source>
        <dbReference type="WBParaSite" id="EN70_1491"/>
    </source>
</evidence>
<dbReference type="InParanoid" id="A0A1I7VDY2"/>
<evidence type="ECO:0000256" key="9">
    <source>
        <dbReference type="ARBA" id="ARBA00022759"/>
    </source>
</evidence>
<feature type="compositionally biased region" description="Acidic residues" evidence="16">
    <location>
        <begin position="772"/>
        <end position="784"/>
    </location>
</feature>
<dbReference type="GO" id="GO:0001682">
    <property type="term" value="P:tRNA 5'-leader removal"/>
    <property type="evidence" value="ECO:0007669"/>
    <property type="project" value="InterPro"/>
</dbReference>